<accession>A0A6L3MY08</accession>
<organism evidence="1 2">
    <name type="scientific">Burkholderia stagnalis</name>
    <dbReference type="NCBI Taxonomy" id="1503054"/>
    <lineage>
        <taxon>Bacteria</taxon>
        <taxon>Pseudomonadati</taxon>
        <taxon>Pseudomonadota</taxon>
        <taxon>Betaproteobacteria</taxon>
        <taxon>Burkholderiales</taxon>
        <taxon>Burkholderiaceae</taxon>
        <taxon>Burkholderia</taxon>
        <taxon>Burkholderia cepacia complex</taxon>
    </lineage>
</organism>
<dbReference type="InterPro" id="IPR013078">
    <property type="entry name" value="His_Pase_superF_clade-1"/>
</dbReference>
<sequence length="210" mass="21999">MNVPDQKASRRTPSPQRTQVLLIAHAATQAMRTGTFPDDDALDAHALAQVADARVRLPQLQYPPGATVLCGPARCARQTAAALALPAAIEPALADCDYGAWRGRRLADIAHDAPAQLHAWLTDRAASPHGGESFDAVRHRVAAWLDRLPAGNVVAIASAAVIRAALAHAACAAPESAWRADVAPLSTVELARDAHGWSVVSGFPPRASGD</sequence>
<gene>
    <name evidence="1" type="ORF">F7R25_12400</name>
</gene>
<proteinExistence type="predicted"/>
<dbReference type="AlphaFoldDB" id="A0A6L3MY08"/>
<comment type="caution">
    <text evidence="1">The sequence shown here is derived from an EMBL/GenBank/DDBJ whole genome shotgun (WGS) entry which is preliminary data.</text>
</comment>
<dbReference type="EMBL" id="VZOK01000015">
    <property type="protein sequence ID" value="KAB0638237.1"/>
    <property type="molecule type" value="Genomic_DNA"/>
</dbReference>
<name>A0A6L3MY08_9BURK</name>
<dbReference type="RefSeq" id="WP_150998808.1">
    <property type="nucleotide sequence ID" value="NZ_CABVPM010000040.1"/>
</dbReference>
<evidence type="ECO:0000313" key="2">
    <source>
        <dbReference type="Proteomes" id="UP000473470"/>
    </source>
</evidence>
<protein>
    <submittedName>
        <fullName evidence="1">Phosphoglycerate mutase family protein</fullName>
    </submittedName>
</protein>
<dbReference type="Gene3D" id="3.40.50.1240">
    <property type="entry name" value="Phosphoglycerate mutase-like"/>
    <property type="match status" value="1"/>
</dbReference>
<evidence type="ECO:0000313" key="1">
    <source>
        <dbReference type="EMBL" id="KAB0638237.1"/>
    </source>
</evidence>
<dbReference type="InterPro" id="IPR029033">
    <property type="entry name" value="His_PPase_superfam"/>
</dbReference>
<dbReference type="Pfam" id="PF00300">
    <property type="entry name" value="His_Phos_1"/>
    <property type="match status" value="1"/>
</dbReference>
<dbReference type="Proteomes" id="UP000473470">
    <property type="component" value="Unassembled WGS sequence"/>
</dbReference>
<dbReference type="SMART" id="SM00855">
    <property type="entry name" value="PGAM"/>
    <property type="match status" value="1"/>
</dbReference>
<dbReference type="SUPFAM" id="SSF53254">
    <property type="entry name" value="Phosphoglycerate mutase-like"/>
    <property type="match status" value="1"/>
</dbReference>
<reference evidence="1 2" key="1">
    <citation type="submission" date="2019-09" db="EMBL/GenBank/DDBJ databases">
        <title>Draft genome sequences of 48 bacterial type strains from the CCUG.</title>
        <authorList>
            <person name="Tunovic T."/>
            <person name="Pineiro-Iglesias B."/>
            <person name="Unosson C."/>
            <person name="Inganas E."/>
            <person name="Ohlen M."/>
            <person name="Cardew S."/>
            <person name="Jensie-Markopoulos S."/>
            <person name="Salva-Serra F."/>
            <person name="Jaen-Luchoro D."/>
            <person name="Karlsson R."/>
            <person name="Svensson-Stadler L."/>
            <person name="Chun J."/>
            <person name="Moore E."/>
        </authorList>
    </citation>
    <scope>NUCLEOTIDE SEQUENCE [LARGE SCALE GENOMIC DNA]</scope>
    <source>
        <strain evidence="1 2">CCUG 65686</strain>
    </source>
</reference>